<feature type="region of interest" description="Disordered" evidence="1">
    <location>
        <begin position="95"/>
        <end position="142"/>
    </location>
</feature>
<feature type="compositionally biased region" description="Low complexity" evidence="1">
    <location>
        <begin position="1172"/>
        <end position="1184"/>
    </location>
</feature>
<feature type="region of interest" description="Disordered" evidence="1">
    <location>
        <begin position="506"/>
        <end position="530"/>
    </location>
</feature>
<keyword evidence="2" id="KW-0812">Transmembrane</keyword>
<keyword evidence="2" id="KW-1133">Transmembrane helix</keyword>
<dbReference type="HOGENOM" id="CLU_002284_1_0_1"/>
<protein>
    <submittedName>
        <fullName evidence="3">KIAA1549 like</fullName>
    </submittedName>
</protein>
<feature type="region of interest" description="Disordered" evidence="1">
    <location>
        <begin position="1316"/>
        <end position="1419"/>
    </location>
</feature>
<feature type="compositionally biased region" description="Polar residues" evidence="1">
    <location>
        <begin position="1336"/>
        <end position="1355"/>
    </location>
</feature>
<feature type="region of interest" description="Disordered" evidence="1">
    <location>
        <begin position="1624"/>
        <end position="1670"/>
    </location>
</feature>
<dbReference type="InParanoid" id="G1MR43"/>
<feature type="compositionally biased region" description="Polar residues" evidence="1">
    <location>
        <begin position="101"/>
        <end position="116"/>
    </location>
</feature>
<evidence type="ECO:0000313" key="3">
    <source>
        <dbReference type="Ensembl" id="ENSMGAP00000000607.3"/>
    </source>
</evidence>
<feature type="region of interest" description="Disordered" evidence="1">
    <location>
        <begin position="1532"/>
        <end position="1572"/>
    </location>
</feature>
<evidence type="ECO:0000256" key="1">
    <source>
        <dbReference type="SAM" id="MobiDB-lite"/>
    </source>
</evidence>
<feature type="compositionally biased region" description="Low complexity" evidence="1">
    <location>
        <begin position="227"/>
        <end position="241"/>
    </location>
</feature>
<feature type="compositionally biased region" description="Polar residues" evidence="1">
    <location>
        <begin position="1410"/>
        <end position="1419"/>
    </location>
</feature>
<sequence>MRFVLFFLATREQQLSPFAELHIHFIRYFTGIRQQLVNFAPSTESFPNWRTILSPTRPSKETKTSSVADISMGQTLENANLLQMIKTTLTGTHTRTLDQTNLSPTLYQGSGSSASQEPAEVSAESPLRLSSQDADETAGESGLPQLGMFATLSTIPSVTHFSTAVPFQLTPLETPSISKESASGPDMLAAVPSPLFSSLAIQSPHTINFSKSAVLAFSVPLSAEPESSFSTDSTSSQVSESRNSPLSVVNRSMGAPTVVSPRGVYAPPRTLTQSHFTSGQTTRSVDTEQFVSVVPPARTTLPSFVSMATVRDSHGSGFSGISSAVSKSNLVPVNSPKLTVSPSGWTNAVSLSSADTSISLVKNSVKAAVREVPLSTSTSKMRTNNQPLFFCSFSKVRTRTVWSQCFTFTWSKARQFYRICCRCVCIGNIACPVSCIPYYCSSCHLDPTSISNNATTGVPLHTPSISALQSVIITSVHPLPTQLTSTFFSTTNFTHSVITVLSGVSSGAKPTVGTSEAKPLTRKSSPASPVPASSFLSLGTEITPLPSVMALNTPVLTLTKNNTATKLTSVLSSVGAHTDLPFATSNLAASPVDMTAMFITPKSSTVMASTPASTAHVPRQIKTTVTDSQKFPSSEISKTSTPYPLTITAALTSITASAKATRLPPTRVENTSAPSETTAASAFANMTAAPPLDCRLSWNLMVKTVLFLNTRRMMISKSFKESVTKGLNQALRQAFNQNVSTQVEILEQSSNITVGYYVTRGRLVFIPAAVIERLIAYGISNATADLKQHILSLQSIVALAMPWKPLPAYHFQLKTELQFVSQTDNIQSCRFVQTMEQRLQRAFQDAERKVWNTSNNLTVEILNTSKVSQAVTLFYVVNNRSTTLNGTISSNLLNQLSAELVGFYLTYPPLTIAESLEYPNLDVSESTRDYWVITVIQGVDIALLGLNNQSFARLMEQRLAPLFMMSHQQGRRFKRATTVGSYTVQMVKIQRIPGPKEPAELTYYTLYNGKPLLGTAAAKILSTVDSQRMALTLGYVIQVQADPVVKNPPNNLWIIAAVLAPIAVVTVIIIIITAVLCRKNKSDFKPDTMMNLPQRTKPVQGFDYAKQHLGQQGAEDEVLPVTQETVVLPLPVRDAPASQEREITQDGSTIKTAQSNETRKSRSPSQNGSIISNESGKPSSSRSSPQKVVAPQKVTKDEGRKRNVPISDEEEGGILFDNIAKSAIDPFDTSSGSVQLIAIKPVALPAVHAASDRSQESAIINGEVNKALKQKSDIEHYRNKLRLKAKRKGYYDFPQVDNNKGLTDRKRMYEKNQKEIDHILDPDPDVSSPFAEPKSRQQIKNSIYRSRQSLNSPSPGETEMDLLVTRERPRRGIRNSGYDTEPEIIEETNVDRVTEPRSYTRSRQAKGHSETSTLSSQPSIDEVRQQMHMLLEEAFSLASAGHGGQSRQEAYSSAPHLPYSEVVTSAPGTMTRPRAGVQWVPTYRPEMYQYSLPRPAYRFSQLPEMVMGSPPPPVPPRTGPVAVASLRRSTSDIGSKVRIPESSGVDQAQHHDPASYAPGSRAPMPVGPLDQSAFHSGEKIDLQTDLATLRIVAKDKLFCIIWCNYDALQVPLPGYIEAYPRPRYQHSSPSRLPRQYSQSASMHPSLEQAPLPSATASQQSLTENDPSDAPLTNISTAALVKAIREEVAKLAKKQTDMFEFQV</sequence>
<evidence type="ECO:0000256" key="2">
    <source>
        <dbReference type="SAM" id="Phobius"/>
    </source>
</evidence>
<feature type="compositionally biased region" description="Polar residues" evidence="1">
    <location>
        <begin position="1625"/>
        <end position="1642"/>
    </location>
</feature>
<keyword evidence="2" id="KW-0472">Membrane</keyword>
<dbReference type="PANTHER" id="PTHR21590:SF3">
    <property type="entry name" value="UPF0606 PROTEIN KIAA1549L"/>
    <property type="match status" value="1"/>
</dbReference>
<dbReference type="Proteomes" id="UP000001645">
    <property type="component" value="Chromosome 5"/>
</dbReference>
<feature type="region of interest" description="Disordered" evidence="1">
    <location>
        <begin position="226"/>
        <end position="282"/>
    </location>
</feature>
<name>G1MR43_MELGA</name>
<feature type="compositionally biased region" description="Polar residues" evidence="1">
    <location>
        <begin position="1145"/>
        <end position="1156"/>
    </location>
</feature>
<reference evidence="3" key="3">
    <citation type="submission" date="2025-09" db="UniProtKB">
        <authorList>
            <consortium name="Ensembl"/>
        </authorList>
    </citation>
    <scope>IDENTIFICATION</scope>
</reference>
<dbReference type="Pfam" id="PF12877">
    <property type="entry name" value="KIAA1549"/>
    <property type="match status" value="1"/>
</dbReference>
<dbReference type="InterPro" id="IPR024606">
    <property type="entry name" value="KIAA1549"/>
</dbReference>
<dbReference type="PANTHER" id="PTHR21590">
    <property type="entry name" value="SEA DOMAIN-CONTAINING PROTEIN"/>
    <property type="match status" value="1"/>
</dbReference>
<reference evidence="3" key="2">
    <citation type="submission" date="2025-08" db="UniProtKB">
        <authorList>
            <consortium name="Ensembl"/>
        </authorList>
    </citation>
    <scope>IDENTIFICATION</scope>
</reference>
<dbReference type="Bgee" id="ENSMGAG00000001190">
    <property type="expression patterns" value="Expressed in brain and 3 other cell types or tissues"/>
</dbReference>
<feature type="compositionally biased region" description="Polar residues" evidence="1">
    <location>
        <begin position="1654"/>
        <end position="1670"/>
    </location>
</feature>
<dbReference type="OrthoDB" id="9939624at2759"/>
<gene>
    <name evidence="3" type="primary">KIAA1549L</name>
</gene>
<proteinExistence type="predicted"/>
<dbReference type="GeneTree" id="ENSGT00530000063472"/>
<dbReference type="Ensembl" id="ENSMGAT00000001251.3">
    <property type="protein sequence ID" value="ENSMGAP00000000607.3"/>
    <property type="gene ID" value="ENSMGAG00000001190.3"/>
</dbReference>
<evidence type="ECO:0000313" key="4">
    <source>
        <dbReference type="Proteomes" id="UP000001645"/>
    </source>
</evidence>
<keyword evidence="4" id="KW-1185">Reference proteome</keyword>
<feature type="compositionally biased region" description="Polar residues" evidence="1">
    <location>
        <begin position="270"/>
        <end position="282"/>
    </location>
</feature>
<feature type="region of interest" description="Disordered" evidence="1">
    <location>
        <begin position="1130"/>
        <end position="1209"/>
    </location>
</feature>
<accession>G1MR43</accession>
<feature type="transmembrane region" description="Helical" evidence="2">
    <location>
        <begin position="1052"/>
        <end position="1076"/>
    </location>
</feature>
<reference evidence="3 4" key="1">
    <citation type="journal article" date="2010" name="PLoS Biol.">
        <title>Multi-platform next-generation sequencing of the domestic turkey (Meleagris gallopavo): genome assembly and analysis.</title>
        <authorList>
            <person name="Dalloul R.A."/>
            <person name="Long J.A."/>
            <person name="Zimin A.V."/>
            <person name="Aslam L."/>
            <person name="Beal K."/>
            <person name="Blomberg L.A."/>
            <person name="Bouffard P."/>
            <person name="Burt D.W."/>
            <person name="Crasta O."/>
            <person name="Crooijmans R.P."/>
            <person name="Cooper K."/>
            <person name="Coulombe R.A."/>
            <person name="De S."/>
            <person name="Delany M.E."/>
            <person name="Dodgson J.B."/>
            <person name="Dong J.J."/>
            <person name="Evans C."/>
            <person name="Frederickson K.M."/>
            <person name="Flicek P."/>
            <person name="Florea L."/>
            <person name="Folkerts O."/>
            <person name="Groenen M.A."/>
            <person name="Harkins T.T."/>
            <person name="Herrero J."/>
            <person name="Hoffmann S."/>
            <person name="Megens H.J."/>
            <person name="Jiang A."/>
            <person name="de Jong P."/>
            <person name="Kaiser P."/>
            <person name="Kim H."/>
            <person name="Kim K.W."/>
            <person name="Kim S."/>
            <person name="Langenberger D."/>
            <person name="Lee M.K."/>
            <person name="Lee T."/>
            <person name="Mane S."/>
            <person name="Marcais G."/>
            <person name="Marz M."/>
            <person name="McElroy A.P."/>
            <person name="Modise T."/>
            <person name="Nefedov M."/>
            <person name="Notredame C."/>
            <person name="Paton I.R."/>
            <person name="Payne W.S."/>
            <person name="Pertea G."/>
            <person name="Prickett D."/>
            <person name="Puiu D."/>
            <person name="Qioa D."/>
            <person name="Raineri E."/>
            <person name="Ruffier M."/>
            <person name="Salzberg S.L."/>
            <person name="Schatz M.C."/>
            <person name="Scheuring C."/>
            <person name="Schmidt C.J."/>
            <person name="Schroeder S."/>
            <person name="Searle S.M."/>
            <person name="Smith E.J."/>
            <person name="Smith J."/>
            <person name="Sonstegard T.S."/>
            <person name="Stadler P.F."/>
            <person name="Tafer H."/>
            <person name="Tu Z.J."/>
            <person name="Van Tassell C.P."/>
            <person name="Vilella A.J."/>
            <person name="Williams K.P."/>
            <person name="Yorke J.A."/>
            <person name="Zhang L."/>
            <person name="Zhang H.B."/>
            <person name="Zhang X."/>
            <person name="Zhang Y."/>
            <person name="Reed K.M."/>
        </authorList>
    </citation>
    <scope>NUCLEOTIDE SEQUENCE [LARGE SCALE GENOMIC DNA]</scope>
</reference>
<organism evidence="3 4">
    <name type="scientific">Meleagris gallopavo</name>
    <name type="common">Wild turkey</name>
    <dbReference type="NCBI Taxonomy" id="9103"/>
    <lineage>
        <taxon>Eukaryota</taxon>
        <taxon>Metazoa</taxon>
        <taxon>Chordata</taxon>
        <taxon>Craniata</taxon>
        <taxon>Vertebrata</taxon>
        <taxon>Euteleostomi</taxon>
        <taxon>Archelosauria</taxon>
        <taxon>Archosauria</taxon>
        <taxon>Dinosauria</taxon>
        <taxon>Saurischia</taxon>
        <taxon>Theropoda</taxon>
        <taxon>Coelurosauria</taxon>
        <taxon>Aves</taxon>
        <taxon>Neognathae</taxon>
        <taxon>Galloanserae</taxon>
        <taxon>Galliformes</taxon>
        <taxon>Phasianidae</taxon>
        <taxon>Meleagridinae</taxon>
        <taxon>Meleagris</taxon>
    </lineage>
</organism>